<keyword evidence="6 10" id="KW-1133">Transmembrane helix</keyword>
<evidence type="ECO:0000256" key="8">
    <source>
        <dbReference type="ARBA" id="ARBA00023128"/>
    </source>
</evidence>
<dbReference type="AlphaFoldDB" id="Q38HR9"/>
<dbReference type="InterPro" id="IPR036291">
    <property type="entry name" value="NAD(P)-bd_dom_sf"/>
</dbReference>
<comment type="similarity">
    <text evidence="3 10">Belongs to the 3-beta-HSD family.</text>
</comment>
<name>Q38HR9_POTMO</name>
<keyword evidence="4 10" id="KW-0812">Transmembrane</keyword>
<keyword evidence="5" id="KW-0256">Endoplasmic reticulum</keyword>
<dbReference type="GO" id="GO:0005789">
    <property type="term" value="C:endoplasmic reticulum membrane"/>
    <property type="evidence" value="ECO:0007669"/>
    <property type="project" value="UniProtKB-SubCell"/>
</dbReference>
<dbReference type="GO" id="GO:0031966">
    <property type="term" value="C:mitochondrial membrane"/>
    <property type="evidence" value="ECO:0007669"/>
    <property type="project" value="UniProtKB-SubCell"/>
</dbReference>
<evidence type="ECO:0000256" key="6">
    <source>
        <dbReference type="ARBA" id="ARBA00022989"/>
    </source>
</evidence>
<dbReference type="GO" id="GO:0016616">
    <property type="term" value="F:oxidoreductase activity, acting on the CH-OH group of donors, NAD or NADP as acceptor"/>
    <property type="evidence" value="ECO:0007669"/>
    <property type="project" value="InterPro"/>
</dbReference>
<organism evidence="12">
    <name type="scientific">Potamotrygon motoro</name>
    <name type="common">Ocellate river stingray</name>
    <name type="synonym">Taeniura motoro</name>
    <dbReference type="NCBI Taxonomy" id="86373"/>
    <lineage>
        <taxon>Eukaryota</taxon>
        <taxon>Metazoa</taxon>
        <taxon>Chordata</taxon>
        <taxon>Craniata</taxon>
        <taxon>Vertebrata</taxon>
        <taxon>Chondrichthyes</taxon>
        <taxon>Elasmobranchii</taxon>
        <taxon>Batoidea</taxon>
        <taxon>Myliobatiformes</taxon>
        <taxon>Potamotrygonidae</taxon>
        <taxon>Potamotrygon</taxon>
    </lineage>
</organism>
<evidence type="ECO:0000256" key="5">
    <source>
        <dbReference type="ARBA" id="ARBA00022824"/>
    </source>
</evidence>
<evidence type="ECO:0000259" key="11">
    <source>
        <dbReference type="Pfam" id="PF01073"/>
    </source>
</evidence>
<dbReference type="Gene3D" id="3.40.50.720">
    <property type="entry name" value="NAD(P)-binding Rossmann-like Domain"/>
    <property type="match status" value="1"/>
</dbReference>
<evidence type="ECO:0000256" key="3">
    <source>
        <dbReference type="ARBA" id="ARBA00009219"/>
    </source>
</evidence>
<keyword evidence="9 10" id="KW-0472">Membrane</keyword>
<dbReference type="EMBL" id="DQ228699">
    <property type="protein sequence ID" value="ABB16317.1"/>
    <property type="molecule type" value="mRNA"/>
</dbReference>
<evidence type="ECO:0000256" key="4">
    <source>
        <dbReference type="ARBA" id="ARBA00022692"/>
    </source>
</evidence>
<evidence type="ECO:0000256" key="2">
    <source>
        <dbReference type="ARBA" id="ARBA00004389"/>
    </source>
</evidence>
<dbReference type="SUPFAM" id="SSF51735">
    <property type="entry name" value="NAD(P)-binding Rossmann-fold domains"/>
    <property type="match status" value="1"/>
</dbReference>
<gene>
    <name evidence="12" type="primary">Hsd3B</name>
</gene>
<evidence type="ECO:0000256" key="9">
    <source>
        <dbReference type="ARBA" id="ARBA00023136"/>
    </source>
</evidence>
<dbReference type="PANTHER" id="PTHR43245">
    <property type="entry name" value="BIFUNCTIONAL POLYMYXIN RESISTANCE PROTEIN ARNA"/>
    <property type="match status" value="1"/>
</dbReference>
<dbReference type="PANTHER" id="PTHR43245:SF51">
    <property type="entry name" value="SHORT CHAIN DEHYDROGENASE_REDUCTASE FAMILY 42E, MEMBER 2"/>
    <property type="match status" value="1"/>
</dbReference>
<dbReference type="FunFam" id="3.40.50.720:FF:000220">
    <property type="entry name" value="3 beta-hydroxysteroid dehydrogenase/Delta 5--&gt;4-isomerase type 1"/>
    <property type="match status" value="1"/>
</dbReference>
<dbReference type="InterPro" id="IPR050177">
    <property type="entry name" value="Lipid_A_modif_metabolic_enz"/>
</dbReference>
<protein>
    <submittedName>
        <fullName evidence="12">3 beta-hydroxysteroid dehydrogenase</fullName>
    </submittedName>
</protein>
<evidence type="ECO:0000256" key="10">
    <source>
        <dbReference type="RuleBase" id="RU004475"/>
    </source>
</evidence>
<dbReference type="GO" id="GO:0006694">
    <property type="term" value="P:steroid biosynthetic process"/>
    <property type="evidence" value="ECO:0007669"/>
    <property type="project" value="InterPro"/>
</dbReference>
<proteinExistence type="evidence at transcript level"/>
<keyword evidence="7 10" id="KW-0560">Oxidoreductase</keyword>
<comment type="subcellular location">
    <subcellularLocation>
        <location evidence="2">Endoplasmic reticulum membrane</location>
        <topology evidence="2">Single-pass membrane protein</topology>
    </subcellularLocation>
    <subcellularLocation>
        <location evidence="1">Mitochondrion membrane</location>
        <topology evidence="1">Single-pass membrane protein</topology>
    </subcellularLocation>
</comment>
<accession>Q38HR9</accession>
<dbReference type="Pfam" id="PF01073">
    <property type="entry name" value="3Beta_HSD"/>
    <property type="match status" value="1"/>
</dbReference>
<sequence>MSVSGDVYLVTGGSGFLGKVIIKLLIEKAHGISEIRLFDNVMQEDYVESLQALVGSRIKLTVFKEDLKNTKFLQKACQGVTCVIHTASLIDVWGKISKEELESVNVEGTCHLLEACTQQNVKSFIYTSSVEVVGPNERGDPICNGDEDTNYNIRLKFPYSKTKYRAEQIILKANGSSLLNGECIVTSALRPMYIHGENSQFILQDLNDGITNGMVLPRRSRKEALVNPVYVGNVAWAHILLARAMKDKDKRKIVGGKFYYVTDDTPHTSYSDFNYELMNFLGLTIPSKFSIPLLLMYFVAYVEEILMFFLGPFIKYTPRLNRQLITMLNTKFTFISHKAWNDFEYTPLYSWEVAKERIIAWLASVVPEQRDFLNKK</sequence>
<dbReference type="InterPro" id="IPR002225">
    <property type="entry name" value="3Beta_OHSteriod_DH/Estase"/>
</dbReference>
<evidence type="ECO:0000256" key="7">
    <source>
        <dbReference type="ARBA" id="ARBA00023002"/>
    </source>
</evidence>
<reference evidence="12" key="1">
    <citation type="journal article" date="2006" name="Comp. Biochem. Physiol. B, Biochem. Mol. Biol.">
        <title>Characterization of cDNAs encoding cholesterol side chain cleavage and 3beta-hydroxysteroid dehydrogenase in the freshwater stingray Potamotrygon motoro.</title>
        <authorList>
            <person name="Scott Nunez B."/>
            <person name="Evans A.N."/>
            <person name="Simpson M.A."/>
            <person name="Wong W.P."/>
            <person name="Ip Y.K."/>
        </authorList>
    </citation>
    <scope>NUCLEOTIDE SEQUENCE</scope>
</reference>
<evidence type="ECO:0000313" key="12">
    <source>
        <dbReference type="EMBL" id="ABB16317.1"/>
    </source>
</evidence>
<keyword evidence="8" id="KW-0496">Mitochondrion</keyword>
<evidence type="ECO:0000256" key="1">
    <source>
        <dbReference type="ARBA" id="ARBA00004304"/>
    </source>
</evidence>
<feature type="transmembrane region" description="Helical" evidence="10">
    <location>
        <begin position="294"/>
        <end position="314"/>
    </location>
</feature>
<feature type="domain" description="3-beta hydroxysteroid dehydrogenase/isomerase" evidence="11">
    <location>
        <begin position="9"/>
        <end position="292"/>
    </location>
</feature>